<dbReference type="Proteomes" id="UP000308886">
    <property type="component" value="Unassembled WGS sequence"/>
</dbReference>
<reference evidence="1" key="1">
    <citation type="submission" date="2019-04" db="EMBL/GenBank/DDBJ databases">
        <title>Microbes associate with the intestines of laboratory mice.</title>
        <authorList>
            <person name="Navarre W."/>
            <person name="Wong E."/>
            <person name="Huang K."/>
            <person name="Tropini C."/>
            <person name="Ng K."/>
            <person name="Yu B."/>
        </authorList>
    </citation>
    <scope>NUCLEOTIDE SEQUENCE</scope>
    <source>
        <strain evidence="1">NM73_A23</strain>
    </source>
</reference>
<name>A0AC61QQ76_9BACT</name>
<proteinExistence type="predicted"/>
<dbReference type="EMBL" id="SRZC01000012">
    <property type="protein sequence ID" value="TGX82099.1"/>
    <property type="molecule type" value="Genomic_DNA"/>
</dbReference>
<protein>
    <submittedName>
        <fullName evidence="1">Glycosyltransferase</fullName>
    </submittedName>
</protein>
<accession>A0AC61QQ76</accession>
<keyword evidence="2" id="KW-1185">Reference proteome</keyword>
<organism evidence="1 2">
    <name type="scientific">Palleniella muris</name>
    <dbReference type="NCBI Taxonomy" id="3038145"/>
    <lineage>
        <taxon>Bacteria</taxon>
        <taxon>Pseudomonadati</taxon>
        <taxon>Bacteroidota</taxon>
        <taxon>Bacteroidia</taxon>
        <taxon>Bacteroidales</taxon>
        <taxon>Prevotellaceae</taxon>
        <taxon>Palleniella</taxon>
    </lineage>
</organism>
<gene>
    <name evidence="1" type="ORF">E5358_08555</name>
</gene>
<comment type="caution">
    <text evidence="1">The sequence shown here is derived from an EMBL/GenBank/DDBJ whole genome shotgun (WGS) entry which is preliminary data.</text>
</comment>
<evidence type="ECO:0000313" key="2">
    <source>
        <dbReference type="Proteomes" id="UP000308886"/>
    </source>
</evidence>
<sequence>MNLIFLQNCVSPHQMPYIEELPQMQGIDRVVVISPRVDYDDRKEMGWQAEDLMKSERVEFVIAPAIEQVESLFDEIQEQDTYCFFSGINAFPEIVPWMKLSLKYDFKRGIITEPPLLYSHPLWQHKLRFILKDWHYVKYFNNVFVMGDAFVSYYKKWNKRWKVSPFMYCTKWKSRTMPAPATDKLKILYVGSLSDRKHVAWAMKTLIKYGNIEIGIVGDGEERAVIEQMLPSAKAKIMMHGMQPMEKIPEYMQQYDVLILPSKHDGWGAVVNEALTLGLYVICSNHCGAAYLLQDKQQGLVFGLDDNFSLQAVIEQCISQKNWIRNTVEQRITWSKAHISGKAVAQYFIEQLV</sequence>
<evidence type="ECO:0000313" key="1">
    <source>
        <dbReference type="EMBL" id="TGX82099.1"/>
    </source>
</evidence>